<accession>A0A072TG51</accession>
<dbReference type="PaxDb" id="3880-AES97307"/>
<proteinExistence type="predicted"/>
<evidence type="ECO:0000313" key="2">
    <source>
        <dbReference type="EMBL" id="KEH16544.1"/>
    </source>
</evidence>
<feature type="region of interest" description="Disordered" evidence="1">
    <location>
        <begin position="57"/>
        <end position="77"/>
    </location>
</feature>
<name>A0A072TG51_MEDTR</name>
<dbReference type="EnsemblPlants" id="KEH16544">
    <property type="protein sequence ID" value="KEH16544"/>
    <property type="gene ID" value="MTR_0152s0130"/>
</dbReference>
<gene>
    <name evidence="2" type="ORF">MTR_0152s0130</name>
</gene>
<keyword evidence="4" id="KW-1185">Reference proteome</keyword>
<protein>
    <submittedName>
        <fullName evidence="2 3">Uncharacterized protein</fullName>
    </submittedName>
</protein>
<dbReference type="AlphaFoldDB" id="A0A072TG51"/>
<reference evidence="2 4" key="1">
    <citation type="journal article" date="2011" name="Nature">
        <title>The Medicago genome provides insight into the evolution of rhizobial symbioses.</title>
        <authorList>
            <person name="Young N.D."/>
            <person name="Debelle F."/>
            <person name="Oldroyd G.E."/>
            <person name="Geurts R."/>
            <person name="Cannon S.B."/>
            <person name="Udvardi M.K."/>
            <person name="Benedito V.A."/>
            <person name="Mayer K.F."/>
            <person name="Gouzy J."/>
            <person name="Schoof H."/>
            <person name="Van de Peer Y."/>
            <person name="Proost S."/>
            <person name="Cook D.R."/>
            <person name="Meyers B.C."/>
            <person name="Spannagl M."/>
            <person name="Cheung F."/>
            <person name="De Mita S."/>
            <person name="Krishnakumar V."/>
            <person name="Gundlach H."/>
            <person name="Zhou S."/>
            <person name="Mudge J."/>
            <person name="Bharti A.K."/>
            <person name="Murray J.D."/>
            <person name="Naoumkina M.A."/>
            <person name="Rosen B."/>
            <person name="Silverstein K.A."/>
            <person name="Tang H."/>
            <person name="Rombauts S."/>
            <person name="Zhao P.X."/>
            <person name="Zhou P."/>
            <person name="Barbe V."/>
            <person name="Bardou P."/>
            <person name="Bechner M."/>
            <person name="Bellec A."/>
            <person name="Berger A."/>
            <person name="Berges H."/>
            <person name="Bidwell S."/>
            <person name="Bisseling T."/>
            <person name="Choisne N."/>
            <person name="Couloux A."/>
            <person name="Denny R."/>
            <person name="Deshpande S."/>
            <person name="Dai X."/>
            <person name="Doyle J.J."/>
            <person name="Dudez A.M."/>
            <person name="Farmer A.D."/>
            <person name="Fouteau S."/>
            <person name="Franken C."/>
            <person name="Gibelin C."/>
            <person name="Gish J."/>
            <person name="Goldstein S."/>
            <person name="Gonzalez A.J."/>
            <person name="Green P.J."/>
            <person name="Hallab A."/>
            <person name="Hartog M."/>
            <person name="Hua A."/>
            <person name="Humphray S.J."/>
            <person name="Jeong D.H."/>
            <person name="Jing Y."/>
            <person name="Jocker A."/>
            <person name="Kenton S.M."/>
            <person name="Kim D.J."/>
            <person name="Klee K."/>
            <person name="Lai H."/>
            <person name="Lang C."/>
            <person name="Lin S."/>
            <person name="Macmil S.L."/>
            <person name="Magdelenat G."/>
            <person name="Matthews L."/>
            <person name="McCorrison J."/>
            <person name="Monaghan E.L."/>
            <person name="Mun J.H."/>
            <person name="Najar F.Z."/>
            <person name="Nicholson C."/>
            <person name="Noirot C."/>
            <person name="O'Bleness M."/>
            <person name="Paule C.R."/>
            <person name="Poulain J."/>
            <person name="Prion F."/>
            <person name="Qin B."/>
            <person name="Qu C."/>
            <person name="Retzel E.F."/>
            <person name="Riddle C."/>
            <person name="Sallet E."/>
            <person name="Samain S."/>
            <person name="Samson N."/>
            <person name="Sanders I."/>
            <person name="Saurat O."/>
            <person name="Scarpelli C."/>
            <person name="Schiex T."/>
            <person name="Segurens B."/>
            <person name="Severin A.J."/>
            <person name="Sherrier D.J."/>
            <person name="Shi R."/>
            <person name="Sims S."/>
            <person name="Singer S.R."/>
            <person name="Sinharoy S."/>
            <person name="Sterck L."/>
            <person name="Viollet A."/>
            <person name="Wang B.B."/>
            <person name="Wang K."/>
            <person name="Wang M."/>
            <person name="Wang X."/>
            <person name="Warfsmann J."/>
            <person name="Weissenbach J."/>
            <person name="White D.D."/>
            <person name="White J.D."/>
            <person name="Wiley G.B."/>
            <person name="Wincker P."/>
            <person name="Xing Y."/>
            <person name="Yang L."/>
            <person name="Yao Z."/>
            <person name="Ying F."/>
            <person name="Zhai J."/>
            <person name="Zhou L."/>
            <person name="Zuber A."/>
            <person name="Denarie J."/>
            <person name="Dixon R.A."/>
            <person name="May G.D."/>
            <person name="Schwartz D.C."/>
            <person name="Rogers J."/>
            <person name="Quetier F."/>
            <person name="Town C.D."/>
            <person name="Roe B.A."/>
        </authorList>
    </citation>
    <scope>NUCLEOTIDE SEQUENCE [LARGE SCALE GENOMIC DNA]</scope>
    <source>
        <strain evidence="2">A17</strain>
        <strain evidence="3 4">cv. Jemalong A17</strain>
    </source>
</reference>
<dbReference type="HOGENOM" id="CLU_2641930_0_0_1"/>
<dbReference type="Proteomes" id="UP000002051">
    <property type="component" value="Unassembled WGS sequence"/>
</dbReference>
<evidence type="ECO:0000313" key="4">
    <source>
        <dbReference type="Proteomes" id="UP000002051"/>
    </source>
</evidence>
<organism evidence="2 4">
    <name type="scientific">Medicago truncatula</name>
    <name type="common">Barrel medic</name>
    <name type="synonym">Medicago tribuloides</name>
    <dbReference type="NCBI Taxonomy" id="3880"/>
    <lineage>
        <taxon>Eukaryota</taxon>
        <taxon>Viridiplantae</taxon>
        <taxon>Streptophyta</taxon>
        <taxon>Embryophyta</taxon>
        <taxon>Tracheophyta</taxon>
        <taxon>Spermatophyta</taxon>
        <taxon>Magnoliopsida</taxon>
        <taxon>eudicotyledons</taxon>
        <taxon>Gunneridae</taxon>
        <taxon>Pentapetalae</taxon>
        <taxon>rosids</taxon>
        <taxon>fabids</taxon>
        <taxon>Fabales</taxon>
        <taxon>Fabaceae</taxon>
        <taxon>Papilionoideae</taxon>
        <taxon>50 kb inversion clade</taxon>
        <taxon>NPAAA clade</taxon>
        <taxon>Hologalegina</taxon>
        <taxon>IRL clade</taxon>
        <taxon>Trifolieae</taxon>
        <taxon>Medicago</taxon>
    </lineage>
</organism>
<reference evidence="3" key="3">
    <citation type="submission" date="2015-06" db="UniProtKB">
        <authorList>
            <consortium name="EnsemblPlants"/>
        </authorList>
    </citation>
    <scope>IDENTIFICATION</scope>
    <source>
        <strain evidence="3">cv. Jemalong A17</strain>
    </source>
</reference>
<reference evidence="2 4" key="2">
    <citation type="journal article" date="2014" name="BMC Genomics">
        <title>An improved genome release (version Mt4.0) for the model legume Medicago truncatula.</title>
        <authorList>
            <person name="Tang H."/>
            <person name="Krishnakumar V."/>
            <person name="Bidwell S."/>
            <person name="Rosen B."/>
            <person name="Chan A."/>
            <person name="Zhou S."/>
            <person name="Gentzbittel L."/>
            <person name="Childs K.L."/>
            <person name="Yandell M."/>
            <person name="Gundlach H."/>
            <person name="Mayer K.F."/>
            <person name="Schwartz D.C."/>
            <person name="Town C.D."/>
        </authorList>
    </citation>
    <scope>GENOME REANNOTATION</scope>
    <source>
        <strain evidence="2">A17</strain>
        <strain evidence="3 4">cv. Jemalong A17</strain>
    </source>
</reference>
<evidence type="ECO:0000256" key="1">
    <source>
        <dbReference type="SAM" id="MobiDB-lite"/>
    </source>
</evidence>
<sequence length="77" mass="8150">MPAKNREKIQLLGHFFGTLCLQGKIHPFFYKTGNGTSSIYRGAPCWGMAGGCLGRAQAPPGSLQQAAPPKSAPFSSI</sequence>
<evidence type="ECO:0000313" key="3">
    <source>
        <dbReference type="EnsemblPlants" id="KEH16544"/>
    </source>
</evidence>
<dbReference type="EMBL" id="KL402877">
    <property type="protein sequence ID" value="KEH16544.1"/>
    <property type="molecule type" value="Genomic_DNA"/>
</dbReference>